<evidence type="ECO:0000256" key="1">
    <source>
        <dbReference type="ARBA" id="ARBA00000085"/>
    </source>
</evidence>
<name>A0A318UKH7_9SPHI</name>
<keyword evidence="10" id="KW-1185">Reference proteome</keyword>
<evidence type="ECO:0000256" key="5">
    <source>
        <dbReference type="ARBA" id="ARBA00022777"/>
    </source>
</evidence>
<dbReference type="Gene3D" id="1.10.287.130">
    <property type="match status" value="1"/>
</dbReference>
<dbReference type="CDD" id="cd00075">
    <property type="entry name" value="HATPase"/>
    <property type="match status" value="1"/>
</dbReference>
<dbReference type="Gene3D" id="2.10.70.100">
    <property type="match status" value="1"/>
</dbReference>
<dbReference type="InterPro" id="IPR003594">
    <property type="entry name" value="HATPase_dom"/>
</dbReference>
<dbReference type="RefSeq" id="WP_110834530.1">
    <property type="nucleotide sequence ID" value="NZ_QKLU01000011.1"/>
</dbReference>
<reference evidence="9 10" key="1">
    <citation type="submission" date="2018-06" db="EMBL/GenBank/DDBJ databases">
        <title>Genomic Encyclopedia of Archaeal and Bacterial Type Strains, Phase II (KMG-II): from individual species to whole genera.</title>
        <authorList>
            <person name="Goeker M."/>
        </authorList>
    </citation>
    <scope>NUCLEOTIDE SEQUENCE [LARGE SCALE GENOMIC DNA]</scope>
    <source>
        <strain evidence="9 10">DSM 27372</strain>
    </source>
</reference>
<dbReference type="InterPro" id="IPR013655">
    <property type="entry name" value="PAS_fold_3"/>
</dbReference>
<comment type="catalytic activity">
    <reaction evidence="1">
        <text>ATP + protein L-histidine = ADP + protein N-phospho-L-histidine.</text>
        <dbReference type="EC" id="2.7.13.3"/>
    </reaction>
</comment>
<gene>
    <name evidence="9" type="ORF">B0O44_11136</name>
</gene>
<dbReference type="PROSITE" id="PS50113">
    <property type="entry name" value="PAC"/>
    <property type="match status" value="2"/>
</dbReference>
<dbReference type="InterPro" id="IPR036890">
    <property type="entry name" value="HATPase_C_sf"/>
</dbReference>
<comment type="caution">
    <text evidence="9">The sequence shown here is derived from an EMBL/GenBank/DDBJ whole genome shotgun (WGS) entry which is preliminary data.</text>
</comment>
<dbReference type="PROSITE" id="PS50109">
    <property type="entry name" value="HIS_KIN"/>
    <property type="match status" value="1"/>
</dbReference>
<proteinExistence type="predicted"/>
<sequence length="876" mass="99346">MDISEEVYKDIFYKSPVAKLILKPDAPHCTILDANEAYLSLVQRKRESLVGQSVSIMNPPAAVLDSICRAIESKEPQTLEHFRYDLPTPGTDTLEERYWSCLNTPVMDARGELNFLIHTPRDITESHRLLEREKAGVQALKNQRKQLYSIFMQAPVGIAIFKGADFRVDLINPTLCEIYGKSPKEMIDQPVFEVLFTARRGHMEKALHQVMESGKTVEFLGMEVPLIRKGLLEKVYIDFVYEPFFEKDHGISGVIVVATEVTEQVNAMRKLEEAEERARLAADAVDMGIFDLNLLSGEMVTSERFANIFGFEKPVSRDEYFSVYYPQDLKIRSRAYEKAIVTGVMFYEARIVWSDQSLRWIRAEGKVIYDKEQNPLRLLGTLLDITEQKRSKEEQQKLISLVNNSADLMSVMSLEGFNTYINASGMQLLGMDSAQQMLKTPLSELHSAEELNFVQQTILPEVFKEGKWAGKLIVRNVKTKELIPVYNYCIRIDDIVTGQPIAIGAIMRDMRPELKAKQALEDSELQLRSITTASPTALWMSDANGEITYVNQSWLDWSGQSLQENLGRGWTSVIFPEDRRQVLKKFQNDTNLRHQYEVEFRINHADGTPHWCVAAGQPQHNAQGVFMGYIGSCTDITEQKELQHQKDNFIGIASHELKTPVTSIKAYTQVLEKMLRKKGDEKEADMIRKMDLQLNRLVILIGDLLDVTKMNTGKLPLNNQAFNLNQVISNLAEDIQRTTENHVLETNLKTIPAVFGDKDRIEQVVINLITNAIKYSPHAKKIIIHSQQMDDEVIVCIQDFGVGISPQNLPKVFEQFYRVSGEMQHTFPGLGLGLYISSEIIKRSGGRIWVNSTEGKGSSFYFAVPVAKSSASSPVL</sequence>
<protein>
    <recommendedName>
        <fullName evidence="2">histidine kinase</fullName>
        <ecNumber evidence="2">2.7.13.3</ecNumber>
    </recommendedName>
</protein>
<evidence type="ECO:0000313" key="9">
    <source>
        <dbReference type="EMBL" id="PYF68858.1"/>
    </source>
</evidence>
<dbReference type="Pfam" id="PF00512">
    <property type="entry name" value="HisKA"/>
    <property type="match status" value="1"/>
</dbReference>
<dbReference type="InterPro" id="IPR000700">
    <property type="entry name" value="PAS-assoc_C"/>
</dbReference>
<dbReference type="PANTHER" id="PTHR43304">
    <property type="entry name" value="PHYTOCHROME-LIKE PROTEIN CPH1"/>
    <property type="match status" value="1"/>
</dbReference>
<dbReference type="CDD" id="cd00130">
    <property type="entry name" value="PAS"/>
    <property type="match status" value="3"/>
</dbReference>
<dbReference type="AlphaFoldDB" id="A0A318UKH7"/>
<dbReference type="EC" id="2.7.13.3" evidence="2"/>
<dbReference type="SUPFAM" id="SSF55785">
    <property type="entry name" value="PYP-like sensor domain (PAS domain)"/>
    <property type="match status" value="5"/>
</dbReference>
<dbReference type="PANTHER" id="PTHR43304:SF1">
    <property type="entry name" value="PAC DOMAIN-CONTAINING PROTEIN"/>
    <property type="match status" value="1"/>
</dbReference>
<dbReference type="InterPro" id="IPR052162">
    <property type="entry name" value="Sensor_kinase/Photoreceptor"/>
</dbReference>
<dbReference type="GO" id="GO:0000155">
    <property type="term" value="F:phosphorelay sensor kinase activity"/>
    <property type="evidence" value="ECO:0007669"/>
    <property type="project" value="InterPro"/>
</dbReference>
<dbReference type="InterPro" id="IPR003661">
    <property type="entry name" value="HisK_dim/P_dom"/>
</dbReference>
<keyword evidence="3" id="KW-0597">Phosphoprotein</keyword>
<dbReference type="CDD" id="cd00082">
    <property type="entry name" value="HisKA"/>
    <property type="match status" value="1"/>
</dbReference>
<feature type="domain" description="PAS" evidence="7">
    <location>
        <begin position="523"/>
        <end position="593"/>
    </location>
</feature>
<dbReference type="PRINTS" id="PR00344">
    <property type="entry name" value="BCTRLSENSOR"/>
</dbReference>
<dbReference type="InterPro" id="IPR001610">
    <property type="entry name" value="PAC"/>
</dbReference>
<dbReference type="Gene3D" id="3.30.565.10">
    <property type="entry name" value="Histidine kinase-like ATPase, C-terminal domain"/>
    <property type="match status" value="1"/>
</dbReference>
<dbReference type="EMBL" id="QKLU01000011">
    <property type="protein sequence ID" value="PYF68858.1"/>
    <property type="molecule type" value="Genomic_DNA"/>
</dbReference>
<dbReference type="SMART" id="SM00388">
    <property type="entry name" value="HisKA"/>
    <property type="match status" value="1"/>
</dbReference>
<feature type="domain" description="PAC" evidence="8">
    <location>
        <begin position="596"/>
        <end position="648"/>
    </location>
</feature>
<evidence type="ECO:0000313" key="10">
    <source>
        <dbReference type="Proteomes" id="UP000248198"/>
    </source>
</evidence>
<evidence type="ECO:0000259" key="8">
    <source>
        <dbReference type="PROSITE" id="PS50113"/>
    </source>
</evidence>
<organism evidence="9 10">
    <name type="scientific">Pedobacter nutrimenti</name>
    <dbReference type="NCBI Taxonomy" id="1241337"/>
    <lineage>
        <taxon>Bacteria</taxon>
        <taxon>Pseudomonadati</taxon>
        <taxon>Bacteroidota</taxon>
        <taxon>Sphingobacteriia</taxon>
        <taxon>Sphingobacteriales</taxon>
        <taxon>Sphingobacteriaceae</taxon>
        <taxon>Pedobacter</taxon>
    </lineage>
</organism>
<dbReference type="SUPFAM" id="SSF47384">
    <property type="entry name" value="Homodimeric domain of signal transducing histidine kinase"/>
    <property type="match status" value="1"/>
</dbReference>
<dbReference type="InterPro" id="IPR013656">
    <property type="entry name" value="PAS_4"/>
</dbReference>
<keyword evidence="4" id="KW-0808">Transferase</keyword>
<dbReference type="NCBIfam" id="TIGR00229">
    <property type="entry name" value="sensory_box"/>
    <property type="match status" value="2"/>
</dbReference>
<dbReference type="FunFam" id="3.30.565.10:FF:000006">
    <property type="entry name" value="Sensor histidine kinase WalK"/>
    <property type="match status" value="1"/>
</dbReference>
<dbReference type="Proteomes" id="UP000248198">
    <property type="component" value="Unassembled WGS sequence"/>
</dbReference>
<accession>A0A318UKH7</accession>
<dbReference type="Pfam" id="PF08447">
    <property type="entry name" value="PAS_3"/>
    <property type="match status" value="2"/>
</dbReference>
<evidence type="ECO:0000259" key="7">
    <source>
        <dbReference type="PROSITE" id="PS50112"/>
    </source>
</evidence>
<dbReference type="OrthoDB" id="9813151at2"/>
<dbReference type="SMART" id="SM00387">
    <property type="entry name" value="HATPase_c"/>
    <property type="match status" value="1"/>
</dbReference>
<dbReference type="InterPro" id="IPR000014">
    <property type="entry name" value="PAS"/>
</dbReference>
<dbReference type="InterPro" id="IPR035965">
    <property type="entry name" value="PAS-like_dom_sf"/>
</dbReference>
<dbReference type="SUPFAM" id="SSF55874">
    <property type="entry name" value="ATPase domain of HSP90 chaperone/DNA topoisomerase II/histidine kinase"/>
    <property type="match status" value="1"/>
</dbReference>
<dbReference type="InterPro" id="IPR036097">
    <property type="entry name" value="HisK_dim/P_sf"/>
</dbReference>
<feature type="domain" description="PAS" evidence="7">
    <location>
        <begin position="394"/>
        <end position="466"/>
    </location>
</feature>
<dbReference type="InterPro" id="IPR005467">
    <property type="entry name" value="His_kinase_dom"/>
</dbReference>
<dbReference type="SMART" id="SM00086">
    <property type="entry name" value="PAC"/>
    <property type="match status" value="3"/>
</dbReference>
<dbReference type="InterPro" id="IPR004358">
    <property type="entry name" value="Sig_transdc_His_kin-like_C"/>
</dbReference>
<evidence type="ECO:0000259" key="6">
    <source>
        <dbReference type="PROSITE" id="PS50109"/>
    </source>
</evidence>
<evidence type="ECO:0000256" key="2">
    <source>
        <dbReference type="ARBA" id="ARBA00012438"/>
    </source>
</evidence>
<dbReference type="PROSITE" id="PS50112">
    <property type="entry name" value="PAS"/>
    <property type="match status" value="3"/>
</dbReference>
<keyword evidence="5" id="KW-0418">Kinase</keyword>
<dbReference type="Pfam" id="PF02518">
    <property type="entry name" value="HATPase_c"/>
    <property type="match status" value="1"/>
</dbReference>
<feature type="domain" description="PAC" evidence="8">
    <location>
        <begin position="345"/>
        <end position="397"/>
    </location>
</feature>
<feature type="domain" description="PAS" evidence="7">
    <location>
        <begin position="143"/>
        <end position="214"/>
    </location>
</feature>
<dbReference type="Gene3D" id="3.30.450.20">
    <property type="entry name" value="PAS domain"/>
    <property type="match status" value="5"/>
</dbReference>
<feature type="domain" description="Histidine kinase" evidence="6">
    <location>
        <begin position="652"/>
        <end position="868"/>
    </location>
</feature>
<dbReference type="Pfam" id="PF08448">
    <property type="entry name" value="PAS_4"/>
    <property type="match status" value="2"/>
</dbReference>
<evidence type="ECO:0000256" key="4">
    <source>
        <dbReference type="ARBA" id="ARBA00022679"/>
    </source>
</evidence>
<evidence type="ECO:0000256" key="3">
    <source>
        <dbReference type="ARBA" id="ARBA00022553"/>
    </source>
</evidence>
<dbReference type="SMART" id="SM00091">
    <property type="entry name" value="PAS"/>
    <property type="match status" value="5"/>
</dbReference>